<proteinExistence type="evidence at transcript level"/>
<feature type="compositionally biased region" description="Low complexity" evidence="10">
    <location>
        <begin position="504"/>
        <end position="519"/>
    </location>
</feature>
<dbReference type="Pfam" id="PF08662">
    <property type="entry name" value="eIF2A"/>
    <property type="match status" value="1"/>
</dbReference>
<dbReference type="InterPro" id="IPR011387">
    <property type="entry name" value="TIF2A"/>
</dbReference>
<evidence type="ECO:0000256" key="10">
    <source>
        <dbReference type="SAM" id="MobiDB-lite"/>
    </source>
</evidence>
<dbReference type="Gene3D" id="2.130.10.10">
    <property type="entry name" value="YVTN repeat-like/Quinoprotein amine dehydrogenase"/>
    <property type="match status" value="2"/>
</dbReference>
<dbReference type="GO" id="GO:0003743">
    <property type="term" value="F:translation initiation factor activity"/>
    <property type="evidence" value="ECO:0007669"/>
    <property type="project" value="UniProtKB-UniRule"/>
</dbReference>
<keyword evidence="7 9" id="KW-0810">Translation regulation</keyword>
<dbReference type="OrthoDB" id="2194683at2759"/>
<keyword evidence="5" id="KW-0853">WD repeat</keyword>
<dbReference type="GO" id="GO:0003729">
    <property type="term" value="F:mRNA binding"/>
    <property type="evidence" value="ECO:0007669"/>
    <property type="project" value="TreeGrafter"/>
</dbReference>
<evidence type="ECO:0000256" key="6">
    <source>
        <dbReference type="ARBA" id="ARBA00022737"/>
    </source>
</evidence>
<dbReference type="PANTHER" id="PTHR13227">
    <property type="entry name" value="EUKARYOTIC TRANSLATION INITIATION FACTOR 2A"/>
    <property type="match status" value="1"/>
</dbReference>
<evidence type="ECO:0000259" key="11">
    <source>
        <dbReference type="Pfam" id="PF08662"/>
    </source>
</evidence>
<dbReference type="RefSeq" id="XP_021342576.1">
    <property type="nucleotide sequence ID" value="XM_021486901.1"/>
</dbReference>
<dbReference type="PIRSF" id="PIRSF017222">
    <property type="entry name" value="eIF2A"/>
    <property type="match status" value="1"/>
</dbReference>
<sequence>MAPPLTLRGTDGIWMVNGPPDIGTAAQFPGEKSKCRCMAYSNDGSRLAWCTEDQLTIINTTSFKNVFQLDINKVVCMKFSPKATILVMWQNYTVNPETKQGNPNLHLYDITTGVMLRSFIQKKQKNWDPNWTKDEGVCCRNVNNELHFFENNKFDEIKVKLLMQKISEYSLAESDPPYVVAGYVPGAKGAPSFVRAYQYPNFGGQQAALASKSFFKSDTVTMHWNGTGTALLVLSSTEVSEQSYYGDQGLHFISTRGESCLVPRSKNGPVYHVEWSPKCTDFCVVYGFMPAKATLYNLKSEPLFDFGTGPRNVAYFNPQGSILCLAGFGNLSGNLEFWDTKQRRLICQTKAPDTTVFQFHPDGEHFLTATTSPRLRVGNGYRIWHFTGSLLQQVNVGSDKELLEIKWQPVAEGTFPERVLNYKAAQAMAAEVNPVAGVKGGVYRPPQARGTEPSFKLHDYEAPSDPNKKQPTDTTENKSASKNKKKREARKAKMAQSNEEGSEASCPTPSMSSTPASAMGAVVSQAPSTGDPDKDKKARNLRKKLQAIQKLKEQKAAGKPLELNQIEKLKTEDTLVAELSALGLADDWS</sequence>
<dbReference type="GeneID" id="110442988"/>
<evidence type="ECO:0000256" key="4">
    <source>
        <dbReference type="ARBA" id="ARBA00022540"/>
    </source>
</evidence>
<evidence type="ECO:0000256" key="7">
    <source>
        <dbReference type="ARBA" id="ARBA00022845"/>
    </source>
</evidence>
<dbReference type="InterPro" id="IPR013979">
    <property type="entry name" value="TIF_beta_prop-like"/>
</dbReference>
<evidence type="ECO:0000256" key="5">
    <source>
        <dbReference type="ARBA" id="ARBA00022574"/>
    </source>
</evidence>
<evidence type="ECO:0000313" key="12">
    <source>
        <dbReference type="EMBL" id="AXM05358.1"/>
    </source>
</evidence>
<dbReference type="InterPro" id="IPR015943">
    <property type="entry name" value="WD40/YVTN_repeat-like_dom_sf"/>
</dbReference>
<keyword evidence="6" id="KW-0677">Repeat</keyword>
<evidence type="ECO:0000256" key="8">
    <source>
        <dbReference type="ARBA" id="ARBA00022917"/>
    </source>
</evidence>
<feature type="region of interest" description="Disordered" evidence="10">
    <location>
        <begin position="443"/>
        <end position="558"/>
    </location>
</feature>
<dbReference type="EMBL" id="MF499126">
    <property type="protein sequence ID" value="AXM05358.1"/>
    <property type="molecule type" value="mRNA"/>
</dbReference>
<dbReference type="GO" id="GO:0022627">
    <property type="term" value="C:cytosolic small ribosomal subunit"/>
    <property type="evidence" value="ECO:0007669"/>
    <property type="project" value="TreeGrafter"/>
</dbReference>
<evidence type="ECO:0000256" key="3">
    <source>
        <dbReference type="ARBA" id="ARBA00013819"/>
    </source>
</evidence>
<comment type="function">
    <text evidence="1 9">Functions in the early steps of protein synthesis of a small number of specific mRNAs. Acts by directing the binding of methionyl-tRNAi to 40S ribosomal subunits. In contrast to the eIF-2 complex, it binds methionyl-tRNAi to 40S subunits in a codon-dependent manner, whereas the eIF-2 complex binds methionyl-tRNAi to 40S subunits in a GTP-dependent manner.</text>
</comment>
<keyword evidence="4 9" id="KW-0396">Initiation factor</keyword>
<dbReference type="KEGG" id="myi:110442988"/>
<protein>
    <recommendedName>
        <fullName evidence="3 9">Eukaryotic translation initiation factor 2A</fullName>
        <shortName evidence="9">eIF-2A</shortName>
    </recommendedName>
</protein>
<feature type="compositionally biased region" description="Basic residues" evidence="10">
    <location>
        <begin position="481"/>
        <end position="493"/>
    </location>
</feature>
<dbReference type="GO" id="GO:0043022">
    <property type="term" value="F:ribosome binding"/>
    <property type="evidence" value="ECO:0007669"/>
    <property type="project" value="UniProtKB-UniRule"/>
</dbReference>
<comment type="similarity">
    <text evidence="2 9">Belongs to the WD repeat EIF2A family.</text>
</comment>
<dbReference type="AlphaFoldDB" id="A0A5S9B4X6"/>
<dbReference type="SUPFAM" id="SSF82171">
    <property type="entry name" value="DPP6 N-terminal domain-like"/>
    <property type="match status" value="1"/>
</dbReference>
<evidence type="ECO:0000256" key="1">
    <source>
        <dbReference type="ARBA" id="ARBA00003993"/>
    </source>
</evidence>
<dbReference type="PANTHER" id="PTHR13227:SF0">
    <property type="entry name" value="EUKARYOTIC TRANSLATION INITIATION FACTOR 2A"/>
    <property type="match status" value="1"/>
</dbReference>
<dbReference type="GO" id="GO:0000049">
    <property type="term" value="F:tRNA binding"/>
    <property type="evidence" value="ECO:0007669"/>
    <property type="project" value="UniProtKB-UniRule"/>
</dbReference>
<dbReference type="GO" id="GO:0006417">
    <property type="term" value="P:regulation of translation"/>
    <property type="evidence" value="ECO:0007669"/>
    <property type="project" value="UniProtKB-KW"/>
</dbReference>
<organism evidence="12">
    <name type="scientific">Mizuhopecten yessoensis</name>
    <name type="common">Japanese scallop</name>
    <name type="synonym">Patinopecten yessoensis</name>
    <dbReference type="NCBI Taxonomy" id="6573"/>
    <lineage>
        <taxon>Eukaryota</taxon>
        <taxon>Metazoa</taxon>
        <taxon>Spiralia</taxon>
        <taxon>Lophotrochozoa</taxon>
        <taxon>Mollusca</taxon>
        <taxon>Bivalvia</taxon>
        <taxon>Autobranchia</taxon>
        <taxon>Pteriomorphia</taxon>
        <taxon>Pectinida</taxon>
        <taxon>Pectinoidea</taxon>
        <taxon>Pectinidae</taxon>
        <taxon>Mizuhopecten</taxon>
    </lineage>
</organism>
<keyword evidence="8 9" id="KW-0648">Protein biosynthesis</keyword>
<feature type="domain" description="Translation initiation factor beta propellor-like" evidence="11">
    <location>
        <begin position="212"/>
        <end position="403"/>
    </location>
</feature>
<evidence type="ECO:0000256" key="9">
    <source>
        <dbReference type="PIRNR" id="PIRNR017222"/>
    </source>
</evidence>
<reference evidence="12" key="1">
    <citation type="submission" date="2017-06" db="EMBL/GenBank/DDBJ databases">
        <title>Cloning and characterization of eukaryotic translation initator factor 2 protein in Patinopecten yessoensis and its association with heat tolerance.</title>
        <authorList>
            <person name="Wu Y."/>
            <person name="Yang C."/>
        </authorList>
    </citation>
    <scope>NUCLEOTIDE SEQUENCE</scope>
</reference>
<evidence type="ECO:0000256" key="2">
    <source>
        <dbReference type="ARBA" id="ARBA00009573"/>
    </source>
</evidence>
<accession>A0A5S9B4X6</accession>
<feature type="compositionally biased region" description="Basic and acidic residues" evidence="10">
    <location>
        <begin position="455"/>
        <end position="471"/>
    </location>
</feature>
<name>A0A5S9B4X6_MIZYE</name>